<comment type="caution">
    <text evidence="1">The sequence shown here is derived from an EMBL/GenBank/DDBJ whole genome shotgun (WGS) entry which is preliminary data.</text>
</comment>
<sequence>MPDPPIVPPALRSRAWVRVGLPPYRPNPPAGAGFAALALGRAGGLPAATGQVPVITLREAGTMLKEGIAQVEEARVGRAVAGLMLGSYRFRLA</sequence>
<dbReference type="EMBL" id="MIHH01000011">
    <property type="protein sequence ID" value="OIQ08404.1"/>
    <property type="molecule type" value="Genomic_DNA"/>
</dbReference>
<name>A0A1J5JHW0_NEOTH</name>
<gene>
    <name evidence="1" type="ORF">MOOR_19470</name>
</gene>
<dbReference type="Proteomes" id="UP000182743">
    <property type="component" value="Unassembled WGS sequence"/>
</dbReference>
<reference evidence="1 2" key="1">
    <citation type="submission" date="2016-08" db="EMBL/GenBank/DDBJ databases">
        <title>Genome-based comparison of Moorella thermoacetic strains.</title>
        <authorList>
            <person name="Poehlein A."/>
            <person name="Bengelsdorf F.R."/>
            <person name="Esser C."/>
            <person name="Duerre P."/>
            <person name="Daniel R."/>
        </authorList>
    </citation>
    <scope>NUCLEOTIDE SEQUENCE [LARGE SCALE GENOMIC DNA]</scope>
    <source>
        <strain evidence="1 2">DSM 11768</strain>
    </source>
</reference>
<proteinExistence type="predicted"/>
<dbReference type="AlphaFoldDB" id="A0A1J5JHW0"/>
<evidence type="ECO:0000313" key="2">
    <source>
        <dbReference type="Proteomes" id="UP000182743"/>
    </source>
</evidence>
<protein>
    <submittedName>
        <fullName evidence="1">Uncharacterized protein</fullName>
    </submittedName>
</protein>
<evidence type="ECO:0000313" key="1">
    <source>
        <dbReference type="EMBL" id="OIQ08404.1"/>
    </source>
</evidence>
<organism evidence="1 2">
    <name type="scientific">Neomoorella thermoacetica</name>
    <name type="common">Clostridium thermoaceticum</name>
    <dbReference type="NCBI Taxonomy" id="1525"/>
    <lineage>
        <taxon>Bacteria</taxon>
        <taxon>Bacillati</taxon>
        <taxon>Bacillota</taxon>
        <taxon>Clostridia</taxon>
        <taxon>Neomoorellales</taxon>
        <taxon>Neomoorellaceae</taxon>
        <taxon>Neomoorella</taxon>
    </lineage>
</organism>
<accession>A0A1J5JHW0</accession>